<gene>
    <name evidence="3" type="ORF">EIP91_010954</name>
</gene>
<keyword evidence="2" id="KW-0812">Transmembrane</keyword>
<keyword evidence="4" id="KW-1185">Reference proteome</keyword>
<feature type="transmembrane region" description="Helical" evidence="2">
    <location>
        <begin position="515"/>
        <end position="533"/>
    </location>
</feature>
<dbReference type="STRING" id="92696.A0A4R0R594"/>
<evidence type="ECO:0000256" key="2">
    <source>
        <dbReference type="SAM" id="Phobius"/>
    </source>
</evidence>
<comment type="caution">
    <text evidence="3">The sequence shown here is derived from an EMBL/GenBank/DDBJ whole genome shotgun (WGS) entry which is preliminary data.</text>
</comment>
<sequence length="592" mass="65793">MMCSILPQFYARGTEPGLSGEDHIVDVPNQSASTAMHFGAAQDTAISGVGAGQPSGGSSTVQEADGSHRSLSPYVSDDAMAENRSSSSVAKPQSGAESLAMSTNAAALVLLPTHTVERYERNIVIPKKRDDYRCVIPGKTLNYPRSDVPEGWIACQHPEGALYFTDKHRRIYTDAYLCDTRIHAQVESCIELLQAKLVEDVFTPPSSVDLVIEPPAADSDPLTWYYYFANHNSRALFWLEDYELSTADELSGEPSHELEYLYWYDGFDQLTSRTSTACFSVADLQVMLSSVKEAKKLGPNEYSVAVLARLHLLFVHPRFLNYHGERGARLERNQSVHGSTKRPRTFFIALIAPLLLNVPYFHLYSLEKVWVDETITHLPWRKFTQELKVEWRIALICALILLVTNIMFLVIPPANLSLLASGYVPYRILRYASVVFLLGSILTGLSLSQRYTGQDTVTVETAVNFLYSRSHRTRGVEPLAVLHALPYGLMLWGFMAFLAAVGYECFGTENRATTYAMAGIWAVTGLVVLWCVYECTRGKDSFYDGSSAFPAKQRKLHSVDVPHLSKDAPTVTVELDAASETSSRAHAEPLHP</sequence>
<name>A0A4R0R594_9APHY</name>
<feature type="transmembrane region" description="Helical" evidence="2">
    <location>
        <begin position="431"/>
        <end position="448"/>
    </location>
</feature>
<keyword evidence="2" id="KW-0472">Membrane</keyword>
<feature type="transmembrane region" description="Helical" evidence="2">
    <location>
        <begin position="479"/>
        <end position="503"/>
    </location>
</feature>
<reference evidence="3 4" key="1">
    <citation type="submission" date="2018-11" db="EMBL/GenBank/DDBJ databases">
        <title>Genome assembly of Steccherinum ochraceum LE-BIN_3174, the white-rot fungus of the Steccherinaceae family (The Residual Polyporoid clade, Polyporales, Basidiomycota).</title>
        <authorList>
            <person name="Fedorova T.V."/>
            <person name="Glazunova O.A."/>
            <person name="Landesman E.O."/>
            <person name="Moiseenko K.V."/>
            <person name="Psurtseva N.V."/>
            <person name="Savinova O.S."/>
            <person name="Shakhova N.V."/>
            <person name="Tyazhelova T.V."/>
            <person name="Vasina D.V."/>
        </authorList>
    </citation>
    <scope>NUCLEOTIDE SEQUENCE [LARGE SCALE GENOMIC DNA]</scope>
    <source>
        <strain evidence="3 4">LE-BIN_3174</strain>
    </source>
</reference>
<evidence type="ECO:0008006" key="5">
    <source>
        <dbReference type="Google" id="ProtNLM"/>
    </source>
</evidence>
<feature type="transmembrane region" description="Helical" evidence="2">
    <location>
        <begin position="391"/>
        <end position="411"/>
    </location>
</feature>
<evidence type="ECO:0000256" key="1">
    <source>
        <dbReference type="SAM" id="MobiDB-lite"/>
    </source>
</evidence>
<evidence type="ECO:0000313" key="3">
    <source>
        <dbReference type="EMBL" id="TCD59975.1"/>
    </source>
</evidence>
<dbReference type="EMBL" id="RWJN01000688">
    <property type="protein sequence ID" value="TCD59975.1"/>
    <property type="molecule type" value="Genomic_DNA"/>
</dbReference>
<dbReference type="OrthoDB" id="2657661at2759"/>
<dbReference type="Proteomes" id="UP000292702">
    <property type="component" value="Unassembled WGS sequence"/>
</dbReference>
<evidence type="ECO:0000313" key="4">
    <source>
        <dbReference type="Proteomes" id="UP000292702"/>
    </source>
</evidence>
<proteinExistence type="predicted"/>
<accession>A0A4R0R594</accession>
<organism evidence="3 4">
    <name type="scientific">Steccherinum ochraceum</name>
    <dbReference type="NCBI Taxonomy" id="92696"/>
    <lineage>
        <taxon>Eukaryota</taxon>
        <taxon>Fungi</taxon>
        <taxon>Dikarya</taxon>
        <taxon>Basidiomycota</taxon>
        <taxon>Agaricomycotina</taxon>
        <taxon>Agaricomycetes</taxon>
        <taxon>Polyporales</taxon>
        <taxon>Steccherinaceae</taxon>
        <taxon>Steccherinum</taxon>
    </lineage>
</organism>
<protein>
    <recommendedName>
        <fullName evidence="5">WW domain-containing protein</fullName>
    </recommendedName>
</protein>
<dbReference type="AlphaFoldDB" id="A0A4R0R594"/>
<keyword evidence="2" id="KW-1133">Transmembrane helix</keyword>
<feature type="region of interest" description="Disordered" evidence="1">
    <location>
        <begin position="48"/>
        <end position="73"/>
    </location>
</feature>
<feature type="transmembrane region" description="Helical" evidence="2">
    <location>
        <begin position="345"/>
        <end position="363"/>
    </location>
</feature>